<dbReference type="GO" id="GO:0072699">
    <property type="term" value="P:protein localization to cortical microtubule cytoskeleton"/>
    <property type="evidence" value="ECO:0007669"/>
    <property type="project" value="TreeGrafter"/>
</dbReference>
<proteinExistence type="predicted"/>
<dbReference type="OrthoDB" id="1922539at2759"/>
<feature type="compositionally biased region" description="Polar residues" evidence="3">
    <location>
        <begin position="234"/>
        <end position="247"/>
    </location>
</feature>
<feature type="region of interest" description="Disordered" evidence="3">
    <location>
        <begin position="173"/>
        <end position="210"/>
    </location>
</feature>
<protein>
    <recommendedName>
        <fullName evidence="6">Protein CHUP1, chloroplastic</fullName>
    </recommendedName>
</protein>
<organism evidence="4 5">
    <name type="scientific">Carnegiea gigantea</name>
    <dbReference type="NCBI Taxonomy" id="171969"/>
    <lineage>
        <taxon>Eukaryota</taxon>
        <taxon>Viridiplantae</taxon>
        <taxon>Streptophyta</taxon>
        <taxon>Embryophyta</taxon>
        <taxon>Tracheophyta</taxon>
        <taxon>Spermatophyta</taxon>
        <taxon>Magnoliopsida</taxon>
        <taxon>eudicotyledons</taxon>
        <taxon>Gunneridae</taxon>
        <taxon>Pentapetalae</taxon>
        <taxon>Caryophyllales</taxon>
        <taxon>Cactineae</taxon>
        <taxon>Cactaceae</taxon>
        <taxon>Cactoideae</taxon>
        <taxon>Echinocereeae</taxon>
        <taxon>Carnegiea</taxon>
    </lineage>
</organism>
<dbReference type="PANTHER" id="PTHR31342">
    <property type="entry name" value="PROTEIN CHUP1, CHLOROPLASTIC"/>
    <property type="match status" value="1"/>
</dbReference>
<dbReference type="PANTHER" id="PTHR31342:SF18">
    <property type="entry name" value="OS01G0651932 PROTEIN"/>
    <property type="match status" value="1"/>
</dbReference>
<evidence type="ECO:0008006" key="6">
    <source>
        <dbReference type="Google" id="ProtNLM"/>
    </source>
</evidence>
<feature type="compositionally biased region" description="Polar residues" evidence="3">
    <location>
        <begin position="197"/>
        <end position="210"/>
    </location>
</feature>
<feature type="compositionally biased region" description="Pro residues" evidence="3">
    <location>
        <begin position="249"/>
        <end position="261"/>
    </location>
</feature>
<dbReference type="Proteomes" id="UP001153076">
    <property type="component" value="Unassembled WGS sequence"/>
</dbReference>
<feature type="coiled-coil region" evidence="2">
    <location>
        <begin position="53"/>
        <end position="153"/>
    </location>
</feature>
<keyword evidence="5" id="KW-1185">Reference proteome</keyword>
<sequence>MGLQKALTRPKPEKPPPPPKPPTSAGKTTVFNRSFGVYFPRASAQVQPRPPDVSDLLKLVEELRDRESRLKTELLELKLRRESAAIVPLLEAEIFAKDAEIERLSRKVLEVEEENEKLVHEMELMRENVEVERREREVKIAQLQFEIEQLSSNQRLQGLIEVSGKSNLIKSFLSSRKPAKTPAGPPVETPLERPRISQCSSTSDEIPGTSDSAALSAIVVQSRAPRVPKPPPTKCTSPNSLSTSSPVKSAPPPPPPPPPPKGMKAATAKVKRVPEVVEFYHSLMRRDPRREAGSSTAEITAANTRNLVGEIENRSAYLLAIKTDVETQGDFIRFLIKEVETAAFADIEDVVSFVKWLDDELSYLIKLASVKLAMTYMKRVSAELEAVGGAPEEEELLVQGVRFAFRVHQFAGGFDIETMRAFEELRDKARSGHIQLQNQHQHQL</sequence>
<reference evidence="4" key="1">
    <citation type="submission" date="2022-04" db="EMBL/GenBank/DDBJ databases">
        <title>Carnegiea gigantea Genome sequencing and assembly v2.</title>
        <authorList>
            <person name="Copetti D."/>
            <person name="Sanderson M.J."/>
            <person name="Burquez A."/>
            <person name="Wojciechowski M.F."/>
        </authorList>
    </citation>
    <scope>NUCLEOTIDE SEQUENCE</scope>
    <source>
        <strain evidence="4">SGP5-SGP5p</strain>
        <tissue evidence="4">Aerial part</tissue>
    </source>
</reference>
<evidence type="ECO:0000313" key="5">
    <source>
        <dbReference type="Proteomes" id="UP001153076"/>
    </source>
</evidence>
<feature type="region of interest" description="Disordered" evidence="3">
    <location>
        <begin position="1"/>
        <end position="29"/>
    </location>
</feature>
<evidence type="ECO:0000313" key="4">
    <source>
        <dbReference type="EMBL" id="KAJ8447964.1"/>
    </source>
</evidence>
<evidence type="ECO:0000256" key="2">
    <source>
        <dbReference type="SAM" id="Coils"/>
    </source>
</evidence>
<name>A0A9Q1KQT2_9CARY</name>
<feature type="region of interest" description="Disordered" evidence="3">
    <location>
        <begin position="222"/>
        <end position="264"/>
    </location>
</feature>
<dbReference type="InterPro" id="IPR040265">
    <property type="entry name" value="CHUP1/IPGA1-like"/>
</dbReference>
<dbReference type="EMBL" id="JAKOGI010000033">
    <property type="protein sequence ID" value="KAJ8447964.1"/>
    <property type="molecule type" value="Genomic_DNA"/>
</dbReference>
<accession>A0A9Q1KQT2</accession>
<dbReference type="GO" id="GO:0055028">
    <property type="term" value="C:cortical microtubule"/>
    <property type="evidence" value="ECO:0007669"/>
    <property type="project" value="TreeGrafter"/>
</dbReference>
<dbReference type="AlphaFoldDB" id="A0A9Q1KQT2"/>
<evidence type="ECO:0000256" key="1">
    <source>
        <dbReference type="ARBA" id="ARBA00023054"/>
    </source>
</evidence>
<evidence type="ECO:0000256" key="3">
    <source>
        <dbReference type="SAM" id="MobiDB-lite"/>
    </source>
</evidence>
<comment type="caution">
    <text evidence="4">The sequence shown here is derived from an EMBL/GenBank/DDBJ whole genome shotgun (WGS) entry which is preliminary data.</text>
</comment>
<gene>
    <name evidence="4" type="ORF">Cgig2_028840</name>
</gene>
<keyword evidence="1 2" id="KW-0175">Coiled coil</keyword>